<reference evidence="4 5" key="1">
    <citation type="submission" date="2019-08" db="EMBL/GenBank/DDBJ databases">
        <title>Deep-cultivation of Planctomycetes and their phenomic and genomic characterization uncovers novel biology.</title>
        <authorList>
            <person name="Wiegand S."/>
            <person name="Jogler M."/>
            <person name="Boedeker C."/>
            <person name="Pinto D."/>
            <person name="Vollmers J."/>
            <person name="Rivas-Marin E."/>
            <person name="Kohn T."/>
            <person name="Peeters S.H."/>
            <person name="Heuer A."/>
            <person name="Rast P."/>
            <person name="Oberbeckmann S."/>
            <person name="Bunk B."/>
            <person name="Jeske O."/>
            <person name="Meyerdierks A."/>
            <person name="Storesund J.E."/>
            <person name="Kallscheuer N."/>
            <person name="Luecker S."/>
            <person name="Lage O.M."/>
            <person name="Pohl T."/>
            <person name="Merkel B.J."/>
            <person name="Hornburger P."/>
            <person name="Mueller R.-W."/>
            <person name="Bruemmer F."/>
            <person name="Labrenz M."/>
            <person name="Spormann A.M."/>
            <person name="Op den Camp H."/>
            <person name="Overmann J."/>
            <person name="Amann R."/>
            <person name="Jetten M.S.M."/>
            <person name="Mascher T."/>
            <person name="Medema M.H."/>
            <person name="Devos D.P."/>
            <person name="Kaster A.-K."/>
            <person name="Ovreas L."/>
            <person name="Rohde M."/>
            <person name="Galperin M.Y."/>
            <person name="Jogler C."/>
        </authorList>
    </citation>
    <scope>NUCLEOTIDE SEQUENCE [LARGE SCALE GENOMIC DNA]</scope>
    <source>
        <strain evidence="4 5">OJF2</strain>
    </source>
</reference>
<name>A0A5B9W7U3_9BACT</name>
<dbReference type="FunFam" id="3.40.930.10:FF:000009">
    <property type="entry name" value="PTS system, fructose specific IIABC component"/>
    <property type="match status" value="1"/>
</dbReference>
<dbReference type="EMBL" id="CP042997">
    <property type="protein sequence ID" value="QEH36081.1"/>
    <property type="molecule type" value="Genomic_DNA"/>
</dbReference>
<dbReference type="PANTHER" id="PTHR47738:SF2">
    <property type="entry name" value="PTS SYSTEM FRUCTOSE-LIKE EIIA COMPONENT"/>
    <property type="match status" value="1"/>
</dbReference>
<dbReference type="RefSeq" id="WP_148595803.1">
    <property type="nucleotide sequence ID" value="NZ_CP042997.1"/>
</dbReference>
<dbReference type="Proteomes" id="UP000324233">
    <property type="component" value="Chromosome"/>
</dbReference>
<protein>
    <submittedName>
        <fullName evidence="4">PTS system fructose-specific EIIABC component</fullName>
    </submittedName>
</protein>
<feature type="domain" description="PTS EIIA type-2" evidence="3">
    <location>
        <begin position="5"/>
        <end position="151"/>
    </location>
</feature>
<dbReference type="OrthoDB" id="95460at2"/>
<dbReference type="Gene3D" id="3.40.930.10">
    <property type="entry name" value="Mannitol-specific EII, Chain A"/>
    <property type="match status" value="1"/>
</dbReference>
<sequence>MKLSDFVIRDSIIVDMQATTKEAAIREMVQGLNASGYLPDSEVESVIRAILGREELGSTGIGMGVAVPHTRHATLTRLIGTVALSRRGVDFAALDGDPVNIFFLLVSPQNQPGDHLRALENISRHLKDERFVSFLRQADDKAQVVQVLEDADQNTL</sequence>
<dbReference type="PROSITE" id="PS51094">
    <property type="entry name" value="PTS_EIIA_TYPE_2"/>
    <property type="match status" value="1"/>
</dbReference>
<evidence type="ECO:0000259" key="3">
    <source>
        <dbReference type="PROSITE" id="PS51094"/>
    </source>
</evidence>
<evidence type="ECO:0000256" key="2">
    <source>
        <dbReference type="ARBA" id="ARBA00022679"/>
    </source>
</evidence>
<dbReference type="CDD" id="cd00211">
    <property type="entry name" value="PTS_IIA_fru"/>
    <property type="match status" value="1"/>
</dbReference>
<dbReference type="KEGG" id="agv:OJF2_46410"/>
<dbReference type="AlphaFoldDB" id="A0A5B9W7U3"/>
<keyword evidence="5" id="KW-1185">Reference proteome</keyword>
<dbReference type="InterPro" id="IPR051541">
    <property type="entry name" value="PTS_SugarTrans_NitroReg"/>
</dbReference>
<dbReference type="SUPFAM" id="SSF55804">
    <property type="entry name" value="Phoshotransferase/anion transport protein"/>
    <property type="match status" value="1"/>
</dbReference>
<evidence type="ECO:0000313" key="5">
    <source>
        <dbReference type="Proteomes" id="UP000324233"/>
    </source>
</evidence>
<organism evidence="4 5">
    <name type="scientific">Aquisphaera giovannonii</name>
    <dbReference type="NCBI Taxonomy" id="406548"/>
    <lineage>
        <taxon>Bacteria</taxon>
        <taxon>Pseudomonadati</taxon>
        <taxon>Planctomycetota</taxon>
        <taxon>Planctomycetia</taxon>
        <taxon>Isosphaerales</taxon>
        <taxon>Isosphaeraceae</taxon>
        <taxon>Aquisphaera</taxon>
    </lineage>
</organism>
<keyword evidence="2" id="KW-0808">Transferase</keyword>
<dbReference type="GO" id="GO:0005737">
    <property type="term" value="C:cytoplasm"/>
    <property type="evidence" value="ECO:0007669"/>
    <property type="project" value="UniProtKB-SubCell"/>
</dbReference>
<dbReference type="Pfam" id="PF00359">
    <property type="entry name" value="PTS_EIIA_2"/>
    <property type="match status" value="1"/>
</dbReference>
<gene>
    <name evidence="4" type="primary">fruA_2</name>
    <name evidence="4" type="ORF">OJF2_46410</name>
</gene>
<evidence type="ECO:0000256" key="1">
    <source>
        <dbReference type="ARBA" id="ARBA00004496"/>
    </source>
</evidence>
<dbReference type="InterPro" id="IPR002178">
    <property type="entry name" value="PTS_EIIA_type-2_dom"/>
</dbReference>
<evidence type="ECO:0000313" key="4">
    <source>
        <dbReference type="EMBL" id="QEH36081.1"/>
    </source>
</evidence>
<comment type="subcellular location">
    <subcellularLocation>
        <location evidence="1">Cytoplasm</location>
    </subcellularLocation>
</comment>
<accession>A0A5B9W7U3</accession>
<dbReference type="GO" id="GO:0016740">
    <property type="term" value="F:transferase activity"/>
    <property type="evidence" value="ECO:0007669"/>
    <property type="project" value="UniProtKB-KW"/>
</dbReference>
<proteinExistence type="predicted"/>
<dbReference type="PANTHER" id="PTHR47738">
    <property type="entry name" value="PTS SYSTEM FRUCTOSE-LIKE EIIA COMPONENT-RELATED"/>
    <property type="match status" value="1"/>
</dbReference>
<dbReference type="InterPro" id="IPR016152">
    <property type="entry name" value="PTrfase/Anion_transptr"/>
</dbReference>